<dbReference type="PANTHER" id="PTHR35004">
    <property type="entry name" value="TRANSPOSASE RV3428C-RELATED"/>
    <property type="match status" value="1"/>
</dbReference>
<evidence type="ECO:0000313" key="4">
    <source>
        <dbReference type="Proteomes" id="UP000198577"/>
    </source>
</evidence>
<dbReference type="SUPFAM" id="SSF46689">
    <property type="entry name" value="Homeodomain-like"/>
    <property type="match status" value="1"/>
</dbReference>
<dbReference type="Pfam" id="PF13518">
    <property type="entry name" value="HTH_28"/>
    <property type="match status" value="1"/>
</dbReference>
<dbReference type="InterPro" id="IPR055247">
    <property type="entry name" value="InsJ-like_HTH"/>
</dbReference>
<gene>
    <name evidence="3" type="ORF">SAMN05444406_1791</name>
</gene>
<reference evidence="3 4" key="1">
    <citation type="submission" date="2016-10" db="EMBL/GenBank/DDBJ databases">
        <authorList>
            <person name="de Groot N.N."/>
        </authorList>
    </citation>
    <scope>NUCLEOTIDE SEQUENCE [LARGE SCALE GENOMIC DNA]</scope>
    <source>
        <strain evidence="3 4">DSM 20678</strain>
    </source>
</reference>
<dbReference type="GO" id="GO:0015074">
    <property type="term" value="P:DNA integration"/>
    <property type="evidence" value="ECO:0007669"/>
    <property type="project" value="InterPro"/>
</dbReference>
<sequence length="447" mass="51564">MTQKEMTRLRVINQTIDKVITIREAAELLNLSERQVIRLKKGVLKEGPAFIIHKNRGRKPQHALSDELKNTIINLKKSEKYCDVNFNHFVDLLMENENIKVSYSSVYRILTKEGISSPRKHRKRKAHHRRKRMPQKGMLVQIDASKHDWIDGLPPFTLHGAIDDATGEILALFFTQQECMEGYFEIIRQIITNHGVPLSLYSDRHTIFVSPNDGKLSIEEQLAGKTVSLTQFGRAMEELGINIIKARSPQAKGRVEKLWDTLQDRLKAELKIYGINSIEAANAFLPRFIQSYNKRFGVEPENPQPAFRPLDPAINLDYILCIKERRTIIEGSAFSYKGKYYQLVKDGKKVPAMPKAKLTVLFSPKIGVKAFYAGTIYDTLILEERPKKQALRQSEHKSEKKHNPVKPAPDHPWKQQAQKRPRISYEETDREILEMLDQLFNSTRAWA</sequence>
<accession>A0A1I5YYY6</accession>
<dbReference type="NCBIfam" id="NF033594">
    <property type="entry name" value="transpos_ISNCY_2"/>
    <property type="match status" value="1"/>
</dbReference>
<dbReference type="PANTHER" id="PTHR35004:SF7">
    <property type="entry name" value="INTEGRASE PROTEIN"/>
    <property type="match status" value="1"/>
</dbReference>
<feature type="region of interest" description="Disordered" evidence="1">
    <location>
        <begin position="388"/>
        <end position="424"/>
    </location>
</feature>
<keyword evidence="4" id="KW-1185">Reference proteome</keyword>
<organism evidence="3 4">
    <name type="scientific">Caldicoprobacter faecalis</name>
    <dbReference type="NCBI Taxonomy" id="937334"/>
    <lineage>
        <taxon>Bacteria</taxon>
        <taxon>Bacillati</taxon>
        <taxon>Bacillota</taxon>
        <taxon>Clostridia</taxon>
        <taxon>Caldicoprobacterales</taxon>
        <taxon>Caldicoprobacteraceae</taxon>
        <taxon>Caldicoprobacter</taxon>
    </lineage>
</organism>
<feature type="domain" description="Integrase catalytic" evidence="2">
    <location>
        <begin position="130"/>
        <end position="313"/>
    </location>
</feature>
<evidence type="ECO:0000313" key="3">
    <source>
        <dbReference type="EMBL" id="SFQ49320.1"/>
    </source>
</evidence>
<dbReference type="Gene3D" id="3.30.420.10">
    <property type="entry name" value="Ribonuclease H-like superfamily/Ribonuclease H"/>
    <property type="match status" value="1"/>
</dbReference>
<feature type="compositionally biased region" description="Basic and acidic residues" evidence="1">
    <location>
        <begin position="388"/>
        <end position="413"/>
    </location>
</feature>
<dbReference type="GO" id="GO:0003676">
    <property type="term" value="F:nucleic acid binding"/>
    <property type="evidence" value="ECO:0007669"/>
    <property type="project" value="InterPro"/>
</dbReference>
<name>A0A1I5YYY6_9FIRM</name>
<evidence type="ECO:0000256" key="1">
    <source>
        <dbReference type="SAM" id="MobiDB-lite"/>
    </source>
</evidence>
<dbReference type="InterPro" id="IPR047797">
    <property type="entry name" value="ISNCY_transpos"/>
</dbReference>
<dbReference type="InterPro" id="IPR001584">
    <property type="entry name" value="Integrase_cat-core"/>
</dbReference>
<protein>
    <submittedName>
        <fullName evidence="3">Integrase core domain-containing protein</fullName>
    </submittedName>
</protein>
<dbReference type="Proteomes" id="UP000198577">
    <property type="component" value="Unassembled WGS sequence"/>
</dbReference>
<dbReference type="InterPro" id="IPR036397">
    <property type="entry name" value="RNaseH_sf"/>
</dbReference>
<dbReference type="PROSITE" id="PS50994">
    <property type="entry name" value="INTEGRASE"/>
    <property type="match status" value="1"/>
</dbReference>
<dbReference type="SUPFAM" id="SSF53098">
    <property type="entry name" value="Ribonuclease H-like"/>
    <property type="match status" value="1"/>
</dbReference>
<dbReference type="InterPro" id="IPR012337">
    <property type="entry name" value="RNaseH-like_sf"/>
</dbReference>
<dbReference type="InterPro" id="IPR009057">
    <property type="entry name" value="Homeodomain-like_sf"/>
</dbReference>
<evidence type="ECO:0000259" key="2">
    <source>
        <dbReference type="PROSITE" id="PS50994"/>
    </source>
</evidence>
<dbReference type="AlphaFoldDB" id="A0A1I5YYY6"/>
<dbReference type="EMBL" id="FOXR01000079">
    <property type="protein sequence ID" value="SFQ49320.1"/>
    <property type="molecule type" value="Genomic_DNA"/>
</dbReference>
<proteinExistence type="predicted"/>
<dbReference type="OrthoDB" id="9794201at2"/>
<dbReference type="RefSeq" id="WP_092282910.1">
    <property type="nucleotide sequence ID" value="NZ_FOXR01000079.1"/>
</dbReference>